<comment type="caution">
    <text evidence="3">The sequence shown here is derived from an EMBL/GenBank/DDBJ whole genome shotgun (WGS) entry which is preliminary data.</text>
</comment>
<dbReference type="PANTHER" id="PTHR10026">
    <property type="entry name" value="CYCLIN"/>
    <property type="match status" value="1"/>
</dbReference>
<dbReference type="EMBL" id="MCGO01000047">
    <property type="protein sequence ID" value="ORY37917.1"/>
    <property type="molecule type" value="Genomic_DNA"/>
</dbReference>
<dbReference type="InterPro" id="IPR036915">
    <property type="entry name" value="Cyclin-like_sf"/>
</dbReference>
<sequence length="241" mass="27180">MILANSVAKDTHLIRECAASGDLFKATNLIAQCGILLKLPQTAIATAQTILIRFYSVSSVNQYPISDTVLGVLFLASKTEECARKIKDIVNVYFALQIFNNQPNAETAAFVDVPYDTYNEYKDAIIQSEIHILARLGFQVHVQHPHGFMVNYLQSLGLATGEHTEFAQYCWNCLNDLVRTEVVVYFQPNVIACAAIYYGSRKLNVALPTTPPWWELFDAVLEDMEVISEHLEALYERGRRK</sequence>
<organism evidence="3 4">
    <name type="scientific">Rhizoclosmatium globosum</name>
    <dbReference type="NCBI Taxonomy" id="329046"/>
    <lineage>
        <taxon>Eukaryota</taxon>
        <taxon>Fungi</taxon>
        <taxon>Fungi incertae sedis</taxon>
        <taxon>Chytridiomycota</taxon>
        <taxon>Chytridiomycota incertae sedis</taxon>
        <taxon>Chytridiomycetes</taxon>
        <taxon>Chytridiales</taxon>
        <taxon>Chytriomycetaceae</taxon>
        <taxon>Rhizoclosmatium</taxon>
    </lineage>
</organism>
<dbReference type="InterPro" id="IPR006671">
    <property type="entry name" value="Cyclin_N"/>
</dbReference>
<evidence type="ECO:0000313" key="3">
    <source>
        <dbReference type="EMBL" id="ORY37917.1"/>
    </source>
</evidence>
<proteinExistence type="inferred from homology"/>
<dbReference type="GO" id="GO:0016538">
    <property type="term" value="F:cyclin-dependent protein serine/threonine kinase regulator activity"/>
    <property type="evidence" value="ECO:0007669"/>
    <property type="project" value="InterPro"/>
</dbReference>
<evidence type="ECO:0000259" key="2">
    <source>
        <dbReference type="SMART" id="SM00385"/>
    </source>
</evidence>
<reference evidence="3 4" key="1">
    <citation type="submission" date="2016-07" db="EMBL/GenBank/DDBJ databases">
        <title>Pervasive Adenine N6-methylation of Active Genes in Fungi.</title>
        <authorList>
            <consortium name="DOE Joint Genome Institute"/>
            <person name="Mondo S.J."/>
            <person name="Dannebaum R.O."/>
            <person name="Kuo R.C."/>
            <person name="Labutti K."/>
            <person name="Haridas S."/>
            <person name="Kuo A."/>
            <person name="Salamov A."/>
            <person name="Ahrendt S.R."/>
            <person name="Lipzen A."/>
            <person name="Sullivan W."/>
            <person name="Andreopoulos W.B."/>
            <person name="Clum A."/>
            <person name="Lindquist E."/>
            <person name="Daum C."/>
            <person name="Ramamoorthy G.K."/>
            <person name="Gryganskyi A."/>
            <person name="Culley D."/>
            <person name="Magnuson J.K."/>
            <person name="James T.Y."/>
            <person name="O'Malley M.A."/>
            <person name="Stajich J.E."/>
            <person name="Spatafora J.W."/>
            <person name="Visel A."/>
            <person name="Grigoriev I.V."/>
        </authorList>
    </citation>
    <scope>NUCLEOTIDE SEQUENCE [LARGE SCALE GENOMIC DNA]</scope>
    <source>
        <strain evidence="3 4">JEL800</strain>
    </source>
</reference>
<dbReference type="CDD" id="cd20533">
    <property type="entry name" value="CYCLIN_CCNL_rpt2"/>
    <property type="match status" value="1"/>
</dbReference>
<keyword evidence="4" id="KW-1185">Reference proteome</keyword>
<dbReference type="GO" id="GO:0006357">
    <property type="term" value="P:regulation of transcription by RNA polymerase II"/>
    <property type="evidence" value="ECO:0007669"/>
    <property type="project" value="InterPro"/>
</dbReference>
<dbReference type="PIRSF" id="PIRSF036580">
    <property type="entry name" value="Cyclin_L"/>
    <property type="match status" value="1"/>
</dbReference>
<dbReference type="SUPFAM" id="SSF47954">
    <property type="entry name" value="Cyclin-like"/>
    <property type="match status" value="2"/>
</dbReference>
<protein>
    <submittedName>
        <fullName evidence="3">Cyclin-like protein</fullName>
    </submittedName>
</protein>
<dbReference type="OrthoDB" id="10264655at2759"/>
<dbReference type="SMART" id="SM00385">
    <property type="entry name" value="CYCLIN"/>
    <property type="match status" value="2"/>
</dbReference>
<dbReference type="AlphaFoldDB" id="A0A1Y2BTE9"/>
<feature type="domain" description="Cyclin-like" evidence="2">
    <location>
        <begin position="28"/>
        <end position="134"/>
    </location>
</feature>
<keyword evidence="1" id="KW-0195">Cyclin</keyword>
<gene>
    <name evidence="3" type="ORF">BCR33DRAFT_769503</name>
</gene>
<dbReference type="Proteomes" id="UP000193642">
    <property type="component" value="Unassembled WGS sequence"/>
</dbReference>
<dbReference type="Pfam" id="PF00134">
    <property type="entry name" value="Cyclin_N"/>
    <property type="match status" value="1"/>
</dbReference>
<evidence type="ECO:0000313" key="4">
    <source>
        <dbReference type="Proteomes" id="UP000193642"/>
    </source>
</evidence>
<dbReference type="STRING" id="329046.A0A1Y2BTE9"/>
<feature type="domain" description="Cyclin-like" evidence="2">
    <location>
        <begin position="147"/>
        <end position="236"/>
    </location>
</feature>
<dbReference type="Gene3D" id="1.10.472.10">
    <property type="entry name" value="Cyclin-like"/>
    <property type="match status" value="2"/>
</dbReference>
<dbReference type="InterPro" id="IPR043198">
    <property type="entry name" value="Cyclin/Ssn8"/>
</dbReference>
<name>A0A1Y2BTE9_9FUNG</name>
<accession>A0A1Y2BTE9</accession>
<evidence type="ECO:0000256" key="1">
    <source>
        <dbReference type="RuleBase" id="RU000383"/>
    </source>
</evidence>
<dbReference type="InterPro" id="IPR013763">
    <property type="entry name" value="Cyclin-like_dom"/>
</dbReference>
<comment type="similarity">
    <text evidence="1">Belongs to the cyclin family.</text>
</comment>